<dbReference type="AlphaFoldDB" id="A0A0E0RGZ1"/>
<organism evidence="2 3">
    <name type="scientific">Oryza rufipogon</name>
    <name type="common">Brownbeard rice</name>
    <name type="synonym">Asian wild rice</name>
    <dbReference type="NCBI Taxonomy" id="4529"/>
    <lineage>
        <taxon>Eukaryota</taxon>
        <taxon>Viridiplantae</taxon>
        <taxon>Streptophyta</taxon>
        <taxon>Embryophyta</taxon>
        <taxon>Tracheophyta</taxon>
        <taxon>Spermatophyta</taxon>
        <taxon>Magnoliopsida</taxon>
        <taxon>Liliopsida</taxon>
        <taxon>Poales</taxon>
        <taxon>Poaceae</taxon>
        <taxon>BOP clade</taxon>
        <taxon>Oryzoideae</taxon>
        <taxon>Oryzeae</taxon>
        <taxon>Oryzinae</taxon>
        <taxon>Oryza</taxon>
    </lineage>
</organism>
<proteinExistence type="predicted"/>
<evidence type="ECO:0000256" key="1">
    <source>
        <dbReference type="SAM" id="MobiDB-lite"/>
    </source>
</evidence>
<dbReference type="Gramene" id="ORUFI12G12230.1">
    <property type="protein sequence ID" value="ORUFI12G12230.1"/>
    <property type="gene ID" value="ORUFI12G12230"/>
</dbReference>
<dbReference type="EnsemblPlants" id="ORUFI12G12230.1">
    <property type="protein sequence ID" value="ORUFI12G12230.1"/>
    <property type="gene ID" value="ORUFI12G12230"/>
</dbReference>
<evidence type="ECO:0000313" key="3">
    <source>
        <dbReference type="Proteomes" id="UP000008022"/>
    </source>
</evidence>
<reference evidence="2" key="2">
    <citation type="submission" date="2015-06" db="UniProtKB">
        <authorList>
            <consortium name="EnsemblPlants"/>
        </authorList>
    </citation>
    <scope>IDENTIFICATION</scope>
</reference>
<evidence type="ECO:0000313" key="2">
    <source>
        <dbReference type="EnsemblPlants" id="ORUFI12G12230.1"/>
    </source>
</evidence>
<accession>A0A0E0RGZ1</accession>
<reference evidence="3" key="1">
    <citation type="submission" date="2013-06" db="EMBL/GenBank/DDBJ databases">
        <authorList>
            <person name="Zhao Q."/>
        </authorList>
    </citation>
    <scope>NUCLEOTIDE SEQUENCE</scope>
    <source>
        <strain evidence="3">cv. W1943</strain>
    </source>
</reference>
<keyword evidence="3" id="KW-1185">Reference proteome</keyword>
<dbReference type="Proteomes" id="UP000008022">
    <property type="component" value="Unassembled WGS sequence"/>
</dbReference>
<feature type="region of interest" description="Disordered" evidence="1">
    <location>
        <begin position="1"/>
        <end position="39"/>
    </location>
</feature>
<protein>
    <submittedName>
        <fullName evidence="2">Uncharacterized protein</fullName>
    </submittedName>
</protein>
<dbReference type="HOGENOM" id="CLU_1498648_0_0_1"/>
<sequence length="180" mass="19351">MWLPSLHPSTGRSWPPRRQVVLSGGEGKPAAAPPPAPGTVTAMVARIDSRNRRGPYERGRLLRRAATRFGEGAARSVVLSGGEGKPAAAPPPAPSTVTAMVARIDSRNWRGPYERGRLLRRAATRFGEGAARDPIWRGSSPVGAIGVVRFGAVVPLAACRRVIRLWKSVLCTADLFLIRF</sequence>
<name>A0A0E0RGZ1_ORYRU</name>